<accession>A0A518H6L2</accession>
<keyword evidence="4 7" id="KW-0378">Hydrolase</keyword>
<dbReference type="SUPFAM" id="SSF54975">
    <property type="entry name" value="Acylphosphatase/BLUF domain-like"/>
    <property type="match status" value="1"/>
</dbReference>
<evidence type="ECO:0000256" key="5">
    <source>
        <dbReference type="RuleBase" id="RU004168"/>
    </source>
</evidence>
<dbReference type="InterPro" id="IPR036046">
    <property type="entry name" value="Acylphosphatase-like_dom_sf"/>
</dbReference>
<name>A0A518H6L2_9BACT</name>
<dbReference type="RefSeq" id="WP_145272825.1">
    <property type="nucleotide sequence ID" value="NZ_CP036426.1"/>
</dbReference>
<proteinExistence type="inferred from homology"/>
<evidence type="ECO:0000256" key="4">
    <source>
        <dbReference type="PROSITE-ProRule" id="PRU00520"/>
    </source>
</evidence>
<organism evidence="7 8">
    <name type="scientific">Tautonia plasticadhaerens</name>
    <dbReference type="NCBI Taxonomy" id="2527974"/>
    <lineage>
        <taxon>Bacteria</taxon>
        <taxon>Pseudomonadati</taxon>
        <taxon>Planctomycetota</taxon>
        <taxon>Planctomycetia</taxon>
        <taxon>Isosphaerales</taxon>
        <taxon>Isosphaeraceae</taxon>
        <taxon>Tautonia</taxon>
    </lineage>
</organism>
<protein>
    <recommendedName>
        <fullName evidence="2 4">acylphosphatase</fullName>
        <ecNumber evidence="2 4">3.6.1.7</ecNumber>
    </recommendedName>
</protein>
<feature type="active site" evidence="4">
    <location>
        <position position="36"/>
    </location>
</feature>
<dbReference type="OrthoDB" id="9808093at2"/>
<dbReference type="PANTHER" id="PTHR47268">
    <property type="entry name" value="ACYLPHOSPHATASE"/>
    <property type="match status" value="1"/>
</dbReference>
<dbReference type="Gene3D" id="3.30.70.100">
    <property type="match status" value="1"/>
</dbReference>
<reference evidence="7 8" key="1">
    <citation type="submission" date="2019-02" db="EMBL/GenBank/DDBJ databases">
        <title>Deep-cultivation of Planctomycetes and their phenomic and genomic characterization uncovers novel biology.</title>
        <authorList>
            <person name="Wiegand S."/>
            <person name="Jogler M."/>
            <person name="Boedeker C."/>
            <person name="Pinto D."/>
            <person name="Vollmers J."/>
            <person name="Rivas-Marin E."/>
            <person name="Kohn T."/>
            <person name="Peeters S.H."/>
            <person name="Heuer A."/>
            <person name="Rast P."/>
            <person name="Oberbeckmann S."/>
            <person name="Bunk B."/>
            <person name="Jeske O."/>
            <person name="Meyerdierks A."/>
            <person name="Storesund J.E."/>
            <person name="Kallscheuer N."/>
            <person name="Luecker S."/>
            <person name="Lage O.M."/>
            <person name="Pohl T."/>
            <person name="Merkel B.J."/>
            <person name="Hornburger P."/>
            <person name="Mueller R.-W."/>
            <person name="Bruemmer F."/>
            <person name="Labrenz M."/>
            <person name="Spormann A.M."/>
            <person name="Op den Camp H."/>
            <person name="Overmann J."/>
            <person name="Amann R."/>
            <person name="Jetten M.S.M."/>
            <person name="Mascher T."/>
            <person name="Medema M.H."/>
            <person name="Devos D.P."/>
            <person name="Kaster A.-K."/>
            <person name="Ovreas L."/>
            <person name="Rohde M."/>
            <person name="Galperin M.Y."/>
            <person name="Jogler C."/>
        </authorList>
    </citation>
    <scope>NUCLEOTIDE SEQUENCE [LARGE SCALE GENOMIC DNA]</scope>
    <source>
        <strain evidence="7 8">ElP</strain>
    </source>
</reference>
<comment type="similarity">
    <text evidence="1 5">Belongs to the acylphosphatase family.</text>
</comment>
<evidence type="ECO:0000256" key="1">
    <source>
        <dbReference type="ARBA" id="ARBA00005614"/>
    </source>
</evidence>
<feature type="domain" description="Acylphosphatase-like" evidence="6">
    <location>
        <begin position="3"/>
        <end position="89"/>
    </location>
</feature>
<evidence type="ECO:0000313" key="7">
    <source>
        <dbReference type="EMBL" id="QDV36490.1"/>
    </source>
</evidence>
<dbReference type="Proteomes" id="UP000317835">
    <property type="component" value="Chromosome"/>
</dbReference>
<dbReference type="AlphaFoldDB" id="A0A518H6L2"/>
<dbReference type="InterPro" id="IPR020456">
    <property type="entry name" value="Acylphosphatase"/>
</dbReference>
<gene>
    <name evidence="7" type="primary">acyP</name>
    <name evidence="7" type="ORF">ElP_44160</name>
</gene>
<comment type="catalytic activity">
    <reaction evidence="3 4">
        <text>an acyl phosphate + H2O = a carboxylate + phosphate + H(+)</text>
        <dbReference type="Rhea" id="RHEA:14965"/>
        <dbReference type="ChEBI" id="CHEBI:15377"/>
        <dbReference type="ChEBI" id="CHEBI:15378"/>
        <dbReference type="ChEBI" id="CHEBI:29067"/>
        <dbReference type="ChEBI" id="CHEBI:43474"/>
        <dbReference type="ChEBI" id="CHEBI:59918"/>
        <dbReference type="EC" id="3.6.1.7"/>
    </reaction>
</comment>
<evidence type="ECO:0000256" key="2">
    <source>
        <dbReference type="ARBA" id="ARBA00012150"/>
    </source>
</evidence>
<dbReference type="Pfam" id="PF00708">
    <property type="entry name" value="Acylphosphatase"/>
    <property type="match status" value="1"/>
</dbReference>
<dbReference type="GO" id="GO:0003998">
    <property type="term" value="F:acylphosphatase activity"/>
    <property type="evidence" value="ECO:0007669"/>
    <property type="project" value="UniProtKB-EC"/>
</dbReference>
<dbReference type="InterPro" id="IPR001792">
    <property type="entry name" value="Acylphosphatase-like_dom"/>
</dbReference>
<evidence type="ECO:0000259" key="6">
    <source>
        <dbReference type="PROSITE" id="PS51160"/>
    </source>
</evidence>
<dbReference type="PANTHER" id="PTHR47268:SF4">
    <property type="entry name" value="ACYLPHOSPHATASE"/>
    <property type="match status" value="1"/>
</dbReference>
<dbReference type="KEGG" id="tpla:ElP_44160"/>
<dbReference type="EMBL" id="CP036426">
    <property type="protein sequence ID" value="QDV36490.1"/>
    <property type="molecule type" value="Genomic_DNA"/>
</dbReference>
<sequence>MTRCRVSYDGRVQGVGFRATACRIADDFEVGGTVRNLDDGRVELVVEGPEDEVETFLAAVRSELRRVIREEHSENLPPGEPFPGFRVAY</sequence>
<feature type="active site" evidence="4">
    <location>
        <position position="18"/>
    </location>
</feature>
<keyword evidence="8" id="KW-1185">Reference proteome</keyword>
<evidence type="ECO:0000256" key="3">
    <source>
        <dbReference type="ARBA" id="ARBA00047645"/>
    </source>
</evidence>
<dbReference type="EC" id="3.6.1.7" evidence="2 4"/>
<evidence type="ECO:0000313" key="8">
    <source>
        <dbReference type="Proteomes" id="UP000317835"/>
    </source>
</evidence>
<dbReference type="PROSITE" id="PS51160">
    <property type="entry name" value="ACYLPHOSPHATASE_3"/>
    <property type="match status" value="1"/>
</dbReference>